<dbReference type="GO" id="GO:0016810">
    <property type="term" value="F:hydrolase activity, acting on carbon-nitrogen (but not peptide) bonds"/>
    <property type="evidence" value="ECO:0007669"/>
    <property type="project" value="InterPro"/>
</dbReference>
<dbReference type="RefSeq" id="WP_095506952.1">
    <property type="nucleotide sequence ID" value="NZ_BSNC01000004.1"/>
</dbReference>
<keyword evidence="4" id="KW-1185">Reference proteome</keyword>
<feature type="signal peptide" evidence="1">
    <location>
        <begin position="1"/>
        <end position="25"/>
    </location>
</feature>
<name>A0AA37RVN1_9GAMM</name>
<evidence type="ECO:0000259" key="2">
    <source>
        <dbReference type="Pfam" id="PF01979"/>
    </source>
</evidence>
<evidence type="ECO:0000313" key="4">
    <source>
        <dbReference type="Proteomes" id="UP001161422"/>
    </source>
</evidence>
<feature type="domain" description="Amidohydrolase-related" evidence="2">
    <location>
        <begin position="83"/>
        <end position="445"/>
    </location>
</feature>
<reference evidence="3" key="1">
    <citation type="journal article" date="2014" name="Int. J. Syst. Evol. Microbiol.">
        <title>Complete genome sequence of Corynebacterium casei LMG S-19264T (=DSM 44701T), isolated from a smear-ripened cheese.</title>
        <authorList>
            <consortium name="US DOE Joint Genome Institute (JGI-PGF)"/>
            <person name="Walter F."/>
            <person name="Albersmeier A."/>
            <person name="Kalinowski J."/>
            <person name="Ruckert C."/>
        </authorList>
    </citation>
    <scope>NUCLEOTIDE SEQUENCE</scope>
    <source>
        <strain evidence="3">NBRC 101628</strain>
    </source>
</reference>
<dbReference type="Gene3D" id="3.40.50.10910">
    <property type="entry name" value="Amidohydrolase"/>
    <property type="match status" value="1"/>
</dbReference>
<dbReference type="Gene3D" id="1.20.58.520">
    <property type="entry name" value="Amidohydrolase"/>
    <property type="match status" value="1"/>
</dbReference>
<feature type="chain" id="PRO_5041281301" evidence="1">
    <location>
        <begin position="26"/>
        <end position="466"/>
    </location>
</feature>
<dbReference type="InterPro" id="IPR032466">
    <property type="entry name" value="Metal_Hydrolase"/>
</dbReference>
<dbReference type="InterPro" id="IPR011059">
    <property type="entry name" value="Metal-dep_hydrolase_composite"/>
</dbReference>
<accession>A0AA37RVN1</accession>
<evidence type="ECO:0000313" key="3">
    <source>
        <dbReference type="EMBL" id="GLP96046.1"/>
    </source>
</evidence>
<dbReference type="SUPFAM" id="SSF51338">
    <property type="entry name" value="Composite domain of metallo-dependent hydrolases"/>
    <property type="match status" value="1"/>
</dbReference>
<protein>
    <submittedName>
        <fullName evidence="3">Amidohydrolase</fullName>
    </submittedName>
</protein>
<proteinExistence type="predicted"/>
<dbReference type="InterPro" id="IPR051781">
    <property type="entry name" value="Metallo-dep_Hydrolase"/>
</dbReference>
<dbReference type="Gene3D" id="2.30.40.10">
    <property type="entry name" value="Urease, subunit C, domain 1"/>
    <property type="match status" value="1"/>
</dbReference>
<dbReference type="PANTHER" id="PTHR43135">
    <property type="entry name" value="ALPHA-D-RIBOSE 1-METHYLPHOSPHONATE 5-TRIPHOSPHATE DIPHOSPHATASE"/>
    <property type="match status" value="1"/>
</dbReference>
<dbReference type="AlphaFoldDB" id="A0AA37RVN1"/>
<keyword evidence="1" id="KW-0732">Signal</keyword>
<dbReference type="SUPFAM" id="SSF51556">
    <property type="entry name" value="Metallo-dependent hydrolases"/>
    <property type="match status" value="1"/>
</dbReference>
<dbReference type="Gene3D" id="3.30.110.90">
    <property type="entry name" value="Amidohydrolase"/>
    <property type="match status" value="1"/>
</dbReference>
<evidence type="ECO:0000256" key="1">
    <source>
        <dbReference type="SAM" id="SignalP"/>
    </source>
</evidence>
<gene>
    <name evidence="3" type="ORF">GCM10007895_13520</name>
</gene>
<comment type="caution">
    <text evidence="3">The sequence shown here is derived from an EMBL/GenBank/DDBJ whole genome shotgun (WGS) entry which is preliminary data.</text>
</comment>
<dbReference type="Proteomes" id="UP001161422">
    <property type="component" value="Unassembled WGS sequence"/>
</dbReference>
<reference evidence="3" key="2">
    <citation type="submission" date="2023-01" db="EMBL/GenBank/DDBJ databases">
        <title>Draft genome sequence of Paraferrimonas sedimenticola strain NBRC 101628.</title>
        <authorList>
            <person name="Sun Q."/>
            <person name="Mori K."/>
        </authorList>
    </citation>
    <scope>NUCLEOTIDE SEQUENCE</scope>
    <source>
        <strain evidence="3">NBRC 101628</strain>
    </source>
</reference>
<dbReference type="PROSITE" id="PS51257">
    <property type="entry name" value="PROKAR_LIPOPROTEIN"/>
    <property type="match status" value="1"/>
</dbReference>
<organism evidence="3 4">
    <name type="scientific">Paraferrimonas sedimenticola</name>
    <dbReference type="NCBI Taxonomy" id="375674"/>
    <lineage>
        <taxon>Bacteria</taxon>
        <taxon>Pseudomonadati</taxon>
        <taxon>Pseudomonadota</taxon>
        <taxon>Gammaproteobacteria</taxon>
        <taxon>Alteromonadales</taxon>
        <taxon>Ferrimonadaceae</taxon>
        <taxon>Paraferrimonas</taxon>
    </lineage>
</organism>
<dbReference type="InterPro" id="IPR006680">
    <property type="entry name" value="Amidohydro-rel"/>
</dbReference>
<dbReference type="EMBL" id="BSNC01000004">
    <property type="protein sequence ID" value="GLP96046.1"/>
    <property type="molecule type" value="Genomic_DNA"/>
</dbReference>
<sequence>MLRVATALSMLALSCLSAVSGQAQAQVTPTLTITHVNVVDVASGTTLDNQTVTLSGDTIVSIEASRAPEAPAGRTIDAQGKYLIPGLWDMHTNFSAAESIARPLMIANGVTGLRDMTGNPEITKQLKLMAESGDLVPNIFASAEPLDGIPARTPSLQSISGSKEAKYTVEWHVKQGADFIAIHDRLSLGAYKAVAKTSQTLGVPFAGQLPESVSIEQAIKSGQQSLEHMYGLMEASTSQPQELAKYIGGKRFDTNKMRFLLDTFDQDKFNKLAEQLAASDVAIDPTALYLYNMARLDNPRSNDPRLALLPKPFKEIWVAKNDMELRHLDQAGFEVLREFVDFQLALIKPLSDAGVKLLVGTNSGNPYVFPGFAVHDEMSLLNHLGLENVQLLRMATLDAAKLLGFNQHGEVKKGFKADLVLLNANPLEDINNTQNIDSVILAGKLYDNQSIQRIFENVKATLNQLQ</sequence>
<dbReference type="Pfam" id="PF01979">
    <property type="entry name" value="Amidohydro_1"/>
    <property type="match status" value="1"/>
</dbReference>
<dbReference type="PANTHER" id="PTHR43135:SF3">
    <property type="entry name" value="ALPHA-D-RIBOSE 1-METHYLPHOSPHONATE 5-TRIPHOSPHATE DIPHOSPHATASE"/>
    <property type="match status" value="1"/>
</dbReference>